<dbReference type="PANTHER" id="PTHR33112">
    <property type="entry name" value="DOMAIN PROTEIN, PUTATIVE-RELATED"/>
    <property type="match status" value="1"/>
</dbReference>
<keyword evidence="3" id="KW-1185">Reference proteome</keyword>
<accession>A0A4R8TBI8</accession>
<reference evidence="2 3" key="1">
    <citation type="submission" date="2018-11" db="EMBL/GenBank/DDBJ databases">
        <title>Genome sequence and assembly of Colletotrichum sidae.</title>
        <authorList>
            <person name="Gan P."/>
            <person name="Shirasu K."/>
        </authorList>
    </citation>
    <scope>NUCLEOTIDE SEQUENCE [LARGE SCALE GENOMIC DNA]</scope>
    <source>
        <strain evidence="2 3">CBS 518.97</strain>
    </source>
</reference>
<dbReference type="EMBL" id="QAPF01000149">
    <property type="protein sequence ID" value="TEA14908.1"/>
    <property type="molecule type" value="Genomic_DNA"/>
</dbReference>
<protein>
    <recommendedName>
        <fullName evidence="1">Heterokaryon incompatibility domain-containing protein</fullName>
    </recommendedName>
</protein>
<name>A0A4R8TBI8_9PEZI</name>
<sequence length="450" mass="50252">MTISQPNQPIISGEDCGRCRQAITQAYLLARIQSPGYGDWVNLFPIFGHLEASAAGCCRIIRQEVIYNVTTLEGLESSDRPVEVYWQMSDLDYSQSTIEFQVQLRGEGWCEANLSTPPQGEAAGEIIRGWLTINGSYVTLSYCWGTSGKHYKTTGSKLEQHRSEIPWGRLPQTTKDAVIVTRKLGIRYLWVDVLCIVQARNTGDASSAWATEATRMGRYYENAVCTLAASSSRDCADGMLADRPALRFGPAQDVTVDFDDAFLGKTTRMRLVGLRGPPIEAAMEKSHLLSRGCCVQERALSRRVLYSSRDVLFWECNELRAGEHSPGKDMRFVPRPKTHGIPYTESWWNVIGDWDLLGAGLRNLVRDHETPNKRLSASDIELVLGPAWMGLIERYSACQFANYSDRLVVLPSVTEKLSLMTGANNVAGHWREALWVLSFLDGPFANQIKG</sequence>
<feature type="domain" description="Heterokaryon incompatibility" evidence="1">
    <location>
        <begin position="137"/>
        <end position="297"/>
    </location>
</feature>
<organism evidence="2 3">
    <name type="scientific">Colletotrichum sidae</name>
    <dbReference type="NCBI Taxonomy" id="1347389"/>
    <lineage>
        <taxon>Eukaryota</taxon>
        <taxon>Fungi</taxon>
        <taxon>Dikarya</taxon>
        <taxon>Ascomycota</taxon>
        <taxon>Pezizomycotina</taxon>
        <taxon>Sordariomycetes</taxon>
        <taxon>Hypocreomycetidae</taxon>
        <taxon>Glomerellales</taxon>
        <taxon>Glomerellaceae</taxon>
        <taxon>Colletotrichum</taxon>
        <taxon>Colletotrichum orbiculare species complex</taxon>
    </lineage>
</organism>
<evidence type="ECO:0000313" key="3">
    <source>
        <dbReference type="Proteomes" id="UP000295604"/>
    </source>
</evidence>
<proteinExistence type="predicted"/>
<dbReference type="InterPro" id="IPR010730">
    <property type="entry name" value="HET"/>
</dbReference>
<evidence type="ECO:0000313" key="2">
    <source>
        <dbReference type="EMBL" id="TEA14908.1"/>
    </source>
</evidence>
<gene>
    <name evidence="2" type="ORF">C8034_v002733</name>
</gene>
<dbReference type="Proteomes" id="UP000295604">
    <property type="component" value="Unassembled WGS sequence"/>
</dbReference>
<comment type="caution">
    <text evidence="2">The sequence shown here is derived from an EMBL/GenBank/DDBJ whole genome shotgun (WGS) entry which is preliminary data.</text>
</comment>
<dbReference type="AlphaFoldDB" id="A0A4R8TBI8"/>
<dbReference type="PANTHER" id="PTHR33112:SF16">
    <property type="entry name" value="HETEROKARYON INCOMPATIBILITY DOMAIN-CONTAINING PROTEIN"/>
    <property type="match status" value="1"/>
</dbReference>
<dbReference type="Pfam" id="PF06985">
    <property type="entry name" value="HET"/>
    <property type="match status" value="1"/>
</dbReference>
<evidence type="ECO:0000259" key="1">
    <source>
        <dbReference type="Pfam" id="PF06985"/>
    </source>
</evidence>